<dbReference type="Proteomes" id="UP000824469">
    <property type="component" value="Unassembled WGS sequence"/>
</dbReference>
<dbReference type="EMBL" id="JAHRHJ020000006">
    <property type="protein sequence ID" value="KAH9311942.1"/>
    <property type="molecule type" value="Genomic_DNA"/>
</dbReference>
<feature type="non-terminal residue" evidence="1">
    <location>
        <position position="1"/>
    </location>
</feature>
<protein>
    <submittedName>
        <fullName evidence="1">Uncharacterized protein</fullName>
    </submittedName>
</protein>
<evidence type="ECO:0000313" key="2">
    <source>
        <dbReference type="Proteomes" id="UP000824469"/>
    </source>
</evidence>
<reference evidence="1 2" key="1">
    <citation type="journal article" date="2021" name="Nat. Plants">
        <title>The Taxus genome provides insights into paclitaxel biosynthesis.</title>
        <authorList>
            <person name="Xiong X."/>
            <person name="Gou J."/>
            <person name="Liao Q."/>
            <person name="Li Y."/>
            <person name="Zhou Q."/>
            <person name="Bi G."/>
            <person name="Li C."/>
            <person name="Du R."/>
            <person name="Wang X."/>
            <person name="Sun T."/>
            <person name="Guo L."/>
            <person name="Liang H."/>
            <person name="Lu P."/>
            <person name="Wu Y."/>
            <person name="Zhang Z."/>
            <person name="Ro D.K."/>
            <person name="Shang Y."/>
            <person name="Huang S."/>
            <person name="Yan J."/>
        </authorList>
    </citation>
    <scope>NUCLEOTIDE SEQUENCE [LARGE SCALE GENOMIC DNA]</scope>
    <source>
        <strain evidence="1">Ta-2019</strain>
    </source>
</reference>
<evidence type="ECO:0000313" key="1">
    <source>
        <dbReference type="EMBL" id="KAH9311942.1"/>
    </source>
</evidence>
<gene>
    <name evidence="1" type="ORF">KI387_026977</name>
</gene>
<feature type="non-terminal residue" evidence="1">
    <location>
        <position position="118"/>
    </location>
</feature>
<sequence length="118" mass="13741">PYVPSPLQANYLIQEEKVSVPEEKYLPPSVPYLVLDEWVERHHKFYPYAEEMKAYETGIGTYCILEEDTTLPRMLMGDKIQTGLWKLYFDGSRSRNGVGVGVFLISSKDNNFFFTHRL</sequence>
<accession>A0AA38FVP6</accession>
<organism evidence="1 2">
    <name type="scientific">Taxus chinensis</name>
    <name type="common">Chinese yew</name>
    <name type="synonym">Taxus wallichiana var. chinensis</name>
    <dbReference type="NCBI Taxonomy" id="29808"/>
    <lineage>
        <taxon>Eukaryota</taxon>
        <taxon>Viridiplantae</taxon>
        <taxon>Streptophyta</taxon>
        <taxon>Embryophyta</taxon>
        <taxon>Tracheophyta</taxon>
        <taxon>Spermatophyta</taxon>
        <taxon>Pinopsida</taxon>
        <taxon>Pinidae</taxon>
        <taxon>Conifers II</taxon>
        <taxon>Cupressales</taxon>
        <taxon>Taxaceae</taxon>
        <taxon>Taxus</taxon>
    </lineage>
</organism>
<dbReference type="AlphaFoldDB" id="A0AA38FVP6"/>
<proteinExistence type="predicted"/>
<name>A0AA38FVP6_TAXCH</name>
<keyword evidence="2" id="KW-1185">Reference proteome</keyword>
<comment type="caution">
    <text evidence="1">The sequence shown here is derived from an EMBL/GenBank/DDBJ whole genome shotgun (WGS) entry which is preliminary data.</text>
</comment>